<dbReference type="GO" id="GO:0031966">
    <property type="term" value="C:mitochondrial membrane"/>
    <property type="evidence" value="ECO:0007669"/>
    <property type="project" value="UniProtKB-SubCell"/>
</dbReference>
<evidence type="ECO:0000256" key="5">
    <source>
        <dbReference type="ARBA" id="ARBA00017388"/>
    </source>
</evidence>
<evidence type="ECO:0000256" key="9">
    <source>
        <dbReference type="ARBA" id="ARBA00022781"/>
    </source>
</evidence>
<evidence type="ECO:0000256" key="11">
    <source>
        <dbReference type="ARBA" id="ARBA00023065"/>
    </source>
</evidence>
<evidence type="ECO:0000256" key="13">
    <source>
        <dbReference type="ARBA" id="ARBA00023136"/>
    </source>
</evidence>
<evidence type="ECO:0000256" key="3">
    <source>
        <dbReference type="ARBA" id="ARBA00009281"/>
    </source>
</evidence>
<accession>A0A4D6C534</accession>
<sequence>MVLNFIQQNKTILLAAGLMFIVGSSKNLLIYNEEILVALAFASFMWFIVTYYGKNFSESLDERSSSIQAELQKGLDLQEEWLTKTLATHQSTLLAVDLCKSLKGFVGQEGARFQETRQQHLTAAVYNQFHTQLKYLSQSNEDFLPVLQKNWGLALRASVQEKFQSSASSIQKDWVKQSLSILKNMKKSS</sequence>
<evidence type="ECO:0000313" key="16">
    <source>
        <dbReference type="EMBL" id="QBX98795.1"/>
    </source>
</evidence>
<evidence type="ECO:0000256" key="4">
    <source>
        <dbReference type="ARBA" id="ARBA00011648"/>
    </source>
</evidence>
<keyword evidence="10 15" id="KW-1133">Transmembrane helix</keyword>
<dbReference type="GO" id="GO:0015986">
    <property type="term" value="P:proton motive force-driven ATP synthesis"/>
    <property type="evidence" value="ECO:0007669"/>
    <property type="project" value="InterPro"/>
</dbReference>
<evidence type="ECO:0000256" key="10">
    <source>
        <dbReference type="ARBA" id="ARBA00022989"/>
    </source>
</evidence>
<dbReference type="PANTHER" id="PTHR37774:SF4">
    <property type="entry name" value="ATP SYNTHASE PROTEIN MI25"/>
    <property type="match status" value="1"/>
</dbReference>
<keyword evidence="9" id="KW-0375">Hydrogen ion transport</keyword>
<keyword evidence="14" id="KW-0066">ATP synthesis</keyword>
<keyword evidence="6" id="KW-0813">Transport</keyword>
<comment type="function">
    <text evidence="1">This is one of the chains of the nonenzymatic component (CF(0) subunit) of the mitochondrial ATPase complex.</text>
</comment>
<gene>
    <name evidence="16" type="primary">atp4</name>
</gene>
<dbReference type="GO" id="GO:0015078">
    <property type="term" value="F:proton transmembrane transporter activity"/>
    <property type="evidence" value="ECO:0007669"/>
    <property type="project" value="InterPro"/>
</dbReference>
<dbReference type="GeneID" id="40513547"/>
<evidence type="ECO:0000256" key="1">
    <source>
        <dbReference type="ARBA" id="ARBA00003096"/>
    </source>
</evidence>
<keyword evidence="12 16" id="KW-0496">Mitochondrion</keyword>
<evidence type="ECO:0000256" key="2">
    <source>
        <dbReference type="ARBA" id="ARBA00004304"/>
    </source>
</evidence>
<reference evidence="16" key="1">
    <citation type="journal article" date="2019" name="Genome Biol. Evol.">
        <title>Tracing the Evolution of the Plastome and Mitogenome in the Chloropicophyceae Uncovered Convergent tRNA Gene Losses and a Variant Plastid Genetic Code.</title>
        <authorList>
            <person name="Turmel M."/>
            <person name="Dos Santos A.L."/>
            <person name="Otis C."/>
            <person name="Sergerie R."/>
            <person name="Lemieux C."/>
        </authorList>
    </citation>
    <scope>NUCLEOTIDE SEQUENCE</scope>
</reference>
<dbReference type="InterPro" id="IPR044988">
    <property type="entry name" value="MI25_plants"/>
</dbReference>
<dbReference type="PANTHER" id="PTHR37774">
    <property type="entry name" value="ATP SYNTHASE PROTEIN MI25-RELATED"/>
    <property type="match status" value="1"/>
</dbReference>
<comment type="subunit">
    <text evidence="4">F-type ATPases have 2 components, CF(1) - the catalytic core - and CF(0) - the membrane proton channel. CF(1) has five subunits: alpha(3), beta(3), gamma(1), delta(1), epsilon(1). CF(0) has three main subunits: a, b and c.</text>
</comment>
<comment type="similarity">
    <text evidence="3">Belongs to the ATPase protein MI25 family.</text>
</comment>
<organism evidence="16">
    <name type="scientific">Chloropicon maureeniae</name>
    <dbReference type="NCBI Taxonomy" id="1461542"/>
    <lineage>
        <taxon>Eukaryota</taxon>
        <taxon>Viridiplantae</taxon>
        <taxon>Chlorophyta</taxon>
        <taxon>Chloropicophyceae</taxon>
        <taxon>Chloropicales</taxon>
        <taxon>Chloropicaceae</taxon>
        <taxon>Chloropicon</taxon>
    </lineage>
</organism>
<feature type="transmembrane region" description="Helical" evidence="15">
    <location>
        <begin position="35"/>
        <end position="53"/>
    </location>
</feature>
<dbReference type="InterPro" id="IPR008688">
    <property type="entry name" value="ATP_synth_Bsub_B/MI25"/>
</dbReference>
<keyword evidence="11" id="KW-0406">Ion transport</keyword>
<dbReference type="RefSeq" id="YP_009647137.1">
    <property type="nucleotide sequence ID" value="NC_042602.1"/>
</dbReference>
<geneLocation type="mitochondrion" evidence="16"/>
<dbReference type="Pfam" id="PF05405">
    <property type="entry name" value="Mt_ATP-synt_B"/>
    <property type="match status" value="1"/>
</dbReference>
<evidence type="ECO:0000256" key="7">
    <source>
        <dbReference type="ARBA" id="ARBA00022547"/>
    </source>
</evidence>
<dbReference type="GO" id="GO:0045259">
    <property type="term" value="C:proton-transporting ATP synthase complex"/>
    <property type="evidence" value="ECO:0007669"/>
    <property type="project" value="UniProtKB-KW"/>
</dbReference>
<proteinExistence type="inferred from homology"/>
<comment type="subcellular location">
    <subcellularLocation>
        <location evidence="2">Mitochondrion membrane</location>
        <topology evidence="2">Single-pass membrane protein</topology>
    </subcellularLocation>
</comment>
<evidence type="ECO:0000256" key="14">
    <source>
        <dbReference type="ARBA" id="ARBA00023310"/>
    </source>
</evidence>
<dbReference type="EMBL" id="MK086008">
    <property type="protein sequence ID" value="QBX98795.1"/>
    <property type="molecule type" value="Genomic_DNA"/>
</dbReference>
<evidence type="ECO:0000256" key="12">
    <source>
        <dbReference type="ARBA" id="ARBA00023128"/>
    </source>
</evidence>
<feature type="transmembrane region" description="Helical" evidence="15">
    <location>
        <begin position="12"/>
        <end position="29"/>
    </location>
</feature>
<name>A0A4D6C534_9CHLO</name>
<keyword evidence="8 15" id="KW-0812">Transmembrane</keyword>
<dbReference type="AlphaFoldDB" id="A0A4D6C534"/>
<protein>
    <recommendedName>
        <fullName evidence="5">ATP synthase protein MI25</fullName>
    </recommendedName>
</protein>
<keyword evidence="7" id="KW-0138">CF(0)</keyword>
<keyword evidence="13 15" id="KW-0472">Membrane</keyword>
<evidence type="ECO:0000256" key="15">
    <source>
        <dbReference type="SAM" id="Phobius"/>
    </source>
</evidence>
<evidence type="ECO:0000256" key="6">
    <source>
        <dbReference type="ARBA" id="ARBA00022448"/>
    </source>
</evidence>
<evidence type="ECO:0000256" key="8">
    <source>
        <dbReference type="ARBA" id="ARBA00022692"/>
    </source>
</evidence>